<name>A0ABM6ZG50_9VIBR</name>
<dbReference type="EMBL" id="CP033137">
    <property type="protein sequence ID" value="AYO14395.1"/>
    <property type="molecule type" value="Genomic_DNA"/>
</dbReference>
<organism evidence="1 3">
    <name type="scientific">Vibrio owensii</name>
    <dbReference type="NCBI Taxonomy" id="696485"/>
    <lineage>
        <taxon>Bacteria</taxon>
        <taxon>Pseudomonadati</taxon>
        <taxon>Pseudomonadota</taxon>
        <taxon>Gammaproteobacteria</taxon>
        <taxon>Vibrionales</taxon>
        <taxon>Vibrionaceae</taxon>
        <taxon>Vibrio</taxon>
    </lineage>
</organism>
<evidence type="ECO:0000313" key="2">
    <source>
        <dbReference type="EMBL" id="AYO15257.1"/>
    </source>
</evidence>
<reference evidence="1 3" key="1">
    <citation type="submission" date="2018-10" db="EMBL/GenBank/DDBJ databases">
        <title>Whole Genome of Vibrio owensii strain 170502, isolated from Acute Hepatopancreatic Necrosis Disease (AHPND) shrimp.</title>
        <authorList>
            <person name="Yan M."/>
            <person name="Wang X."/>
            <person name="Wang Y."/>
        </authorList>
    </citation>
    <scope>NUCLEOTIDE SEQUENCE [LARGE SCALE GENOMIC DNA]</scope>
    <source>
        <strain evidence="1 3">1700302</strain>
    </source>
</reference>
<keyword evidence="3" id="KW-1185">Reference proteome</keyword>
<dbReference type="Proteomes" id="UP000272136">
    <property type="component" value="Chromosome 1"/>
</dbReference>
<evidence type="ECO:0000313" key="1">
    <source>
        <dbReference type="EMBL" id="AYO14395.1"/>
    </source>
</evidence>
<gene>
    <name evidence="1" type="ORF">D0812_08250</name>
    <name evidence="2" type="ORF">D0812_12855</name>
</gene>
<accession>A0ABM6ZG50</accession>
<dbReference type="RefSeq" id="WP_122044983.1">
    <property type="nucleotide sequence ID" value="NZ_CP033137.1"/>
</dbReference>
<protein>
    <submittedName>
        <fullName evidence="1">Uncharacterized protein</fullName>
    </submittedName>
</protein>
<proteinExistence type="predicted"/>
<dbReference type="EMBL" id="CP033137">
    <property type="protein sequence ID" value="AYO15257.1"/>
    <property type="molecule type" value="Genomic_DNA"/>
</dbReference>
<evidence type="ECO:0000313" key="3">
    <source>
        <dbReference type="Proteomes" id="UP000272136"/>
    </source>
</evidence>
<sequence>MARQNNLGCDYQGSHFGAWYEDACCRDGYLWDLDSGGIDDAGNLYLDHGGNIPCPQCNAKQYIKSYMADEFDNAGYFSVVQPLTTKQVKNPFPRMPSNLRRMAMRFWRSGRRDGVYENMRGIYEG</sequence>